<protein>
    <recommendedName>
        <fullName evidence="1">STAS domain-containing protein</fullName>
    </recommendedName>
</protein>
<dbReference type="CDD" id="cd07043">
    <property type="entry name" value="STAS_anti-anti-sigma_factors"/>
    <property type="match status" value="1"/>
</dbReference>
<evidence type="ECO:0000313" key="2">
    <source>
        <dbReference type="EMBL" id="OJX56902.1"/>
    </source>
</evidence>
<evidence type="ECO:0000259" key="1">
    <source>
        <dbReference type="PROSITE" id="PS50801"/>
    </source>
</evidence>
<dbReference type="Pfam" id="PF01740">
    <property type="entry name" value="STAS"/>
    <property type="match status" value="1"/>
</dbReference>
<organism evidence="2 3">
    <name type="scientific">Candidatus Kapaibacterium thiocyanatum</name>
    <dbReference type="NCBI Taxonomy" id="1895771"/>
    <lineage>
        <taxon>Bacteria</taxon>
        <taxon>Pseudomonadati</taxon>
        <taxon>Candidatus Kapaibacteriota</taxon>
        <taxon>Candidatus Kapaibacteriia</taxon>
        <taxon>Candidatus Kapaibacteriales</taxon>
        <taxon>Candidatus Kapaibacteriaceae</taxon>
        <taxon>Candidatus Kapaibacterium</taxon>
    </lineage>
</organism>
<dbReference type="InterPro" id="IPR036513">
    <property type="entry name" value="STAS_dom_sf"/>
</dbReference>
<dbReference type="EMBL" id="MKVH01000024">
    <property type="protein sequence ID" value="OJX56902.1"/>
    <property type="molecule type" value="Genomic_DNA"/>
</dbReference>
<dbReference type="PROSITE" id="PS50801">
    <property type="entry name" value="STAS"/>
    <property type="match status" value="1"/>
</dbReference>
<feature type="domain" description="STAS" evidence="1">
    <location>
        <begin position="21"/>
        <end position="111"/>
    </location>
</feature>
<dbReference type="Gene3D" id="3.30.750.24">
    <property type="entry name" value="STAS domain"/>
    <property type="match status" value="1"/>
</dbReference>
<accession>A0A1M3KWW6</accession>
<gene>
    <name evidence="2" type="ORF">BGO89_10280</name>
</gene>
<proteinExistence type="predicted"/>
<name>A0A1M3KWW6_9BACT</name>
<dbReference type="PANTHER" id="PTHR33495">
    <property type="entry name" value="ANTI-SIGMA FACTOR ANTAGONIST TM_1081-RELATED-RELATED"/>
    <property type="match status" value="1"/>
</dbReference>
<comment type="caution">
    <text evidence="2">The sequence shown here is derived from an EMBL/GenBank/DDBJ whole genome shotgun (WGS) entry which is preliminary data.</text>
</comment>
<evidence type="ECO:0000313" key="3">
    <source>
        <dbReference type="Proteomes" id="UP000184233"/>
    </source>
</evidence>
<dbReference type="SUPFAM" id="SSF52091">
    <property type="entry name" value="SpoIIaa-like"/>
    <property type="match status" value="1"/>
</dbReference>
<dbReference type="GO" id="GO:0043856">
    <property type="term" value="F:anti-sigma factor antagonist activity"/>
    <property type="evidence" value="ECO:0007669"/>
    <property type="project" value="TreeGrafter"/>
</dbReference>
<dbReference type="Proteomes" id="UP000184233">
    <property type="component" value="Unassembled WGS sequence"/>
</dbReference>
<reference evidence="2 3" key="1">
    <citation type="submission" date="2016-09" db="EMBL/GenBank/DDBJ databases">
        <title>Genome-resolved meta-omics ties microbial dynamics to process performance in biotechnology for thiocyanate degradation.</title>
        <authorList>
            <person name="Kantor R.S."/>
            <person name="Huddy R.J."/>
            <person name="Iyer R."/>
            <person name="Thomas B.C."/>
            <person name="Brown C.T."/>
            <person name="Anantharaman K."/>
            <person name="Tringe S."/>
            <person name="Hettich R.L."/>
            <person name="Harrison S.T."/>
            <person name="Banfield J.F."/>
        </authorList>
    </citation>
    <scope>NUCLEOTIDE SEQUENCE [LARGE SCALE GENOMIC DNA]</scope>
    <source>
        <strain evidence="2">59-99</strain>
    </source>
</reference>
<dbReference type="InterPro" id="IPR002645">
    <property type="entry name" value="STAS_dom"/>
</dbReference>
<dbReference type="STRING" id="1895771.BGO89_10280"/>
<sequence length="114" mass="12930">MKFSVEQDDELVIFTIKEPSLDSTNAPEVKSELLILCQPNVKALVIDMSMVHFCDSQGLSSLLLAHRQMSEAEGFVILVGMQDQVRNLFRISQIEYLFEFHPTLADAITWLQAD</sequence>
<dbReference type="AlphaFoldDB" id="A0A1M3KWW6"/>